<feature type="transmembrane region" description="Helical" evidence="6">
    <location>
        <begin position="181"/>
        <end position="202"/>
    </location>
</feature>
<dbReference type="PANTHER" id="PTHR42770:SF11">
    <property type="entry name" value="INNER MEMBRANE TRANSPORT PROTEIN YBAT"/>
    <property type="match status" value="1"/>
</dbReference>
<dbReference type="PANTHER" id="PTHR42770">
    <property type="entry name" value="AMINO ACID TRANSPORTER-RELATED"/>
    <property type="match status" value="1"/>
</dbReference>
<name>A0AA96V0K7_9EURY</name>
<feature type="transmembrane region" description="Helical" evidence="6">
    <location>
        <begin position="389"/>
        <end position="411"/>
    </location>
</feature>
<feature type="transmembrane region" description="Helical" evidence="6">
    <location>
        <begin position="432"/>
        <end position="454"/>
    </location>
</feature>
<evidence type="ECO:0000256" key="5">
    <source>
        <dbReference type="ARBA" id="ARBA00023136"/>
    </source>
</evidence>
<feature type="transmembrane region" description="Helical" evidence="6">
    <location>
        <begin position="460"/>
        <end position="482"/>
    </location>
</feature>
<comment type="subcellular location">
    <subcellularLocation>
        <location evidence="1">Cell membrane</location>
        <topology evidence="1">Multi-pass membrane protein</topology>
    </subcellularLocation>
</comment>
<evidence type="ECO:0000256" key="6">
    <source>
        <dbReference type="SAM" id="Phobius"/>
    </source>
</evidence>
<dbReference type="EMBL" id="CP131059">
    <property type="protein sequence ID" value="WNY23710.1"/>
    <property type="molecule type" value="Genomic_DNA"/>
</dbReference>
<accession>A0AA96V0K7</accession>
<feature type="transmembrane region" description="Helical" evidence="6">
    <location>
        <begin position="311"/>
        <end position="332"/>
    </location>
</feature>
<evidence type="ECO:0000313" key="7">
    <source>
        <dbReference type="EMBL" id="WNY23710.1"/>
    </source>
</evidence>
<evidence type="ECO:0000256" key="1">
    <source>
        <dbReference type="ARBA" id="ARBA00004651"/>
    </source>
</evidence>
<gene>
    <name evidence="7" type="ORF">MmiHf6_10240</name>
</gene>
<organism evidence="7 8">
    <name type="scientific">Methanimicrococcus hongohii</name>
    <dbReference type="NCBI Taxonomy" id="3028295"/>
    <lineage>
        <taxon>Archaea</taxon>
        <taxon>Methanobacteriati</taxon>
        <taxon>Methanobacteriota</taxon>
        <taxon>Stenosarchaea group</taxon>
        <taxon>Methanomicrobia</taxon>
        <taxon>Methanosarcinales</taxon>
        <taxon>Methanosarcinaceae</taxon>
        <taxon>Methanimicrococcus</taxon>
    </lineage>
</organism>
<sequence>MRCLSDIVVIIRNQKGGFVDSDCTLQRSIDWKQGLAIALGVPLLILPSIGTFAVTLWAFAIVAWGLSVLQGFIQNLAYGEMATTFANASGLPGFAQTVFGAGTKMGKFIGGFSAWSYWFAWNPVLAIYSILIGDYLSGIVPTFIPAFASISPVVLSIGAGILIFAALILINARGVSSGATVGYILAVFSLIPLFVITIAPFFTGDFHVENITGAWFPTDWDWGLSHILVFLGIMATAQWSACAWETAAIYGPEYKNPKSDVPKALFACGLICLFSFVFVQASVTGTLGISGIEEARVSPLLPMATQVFGEWGALIAIVMLVAAMVLIIQTAFNGSARSMHSMAVEGNLPSYLAKVNSKGTPMRAMVIIALFNVFLILAFSFLNESGGPAAILSASALGYVFANGISLLAYYKAATDPKFKDLERPFKAPKGWKYVALIFAFVNLVLYLVGIVYLNATDPAIGIAPTLLGFVVLALFIPLWWWAQKEQNRLCDTKSDS</sequence>
<keyword evidence="4 6" id="KW-1133">Transmembrane helix</keyword>
<proteinExistence type="predicted"/>
<dbReference type="GO" id="GO:0005886">
    <property type="term" value="C:plasma membrane"/>
    <property type="evidence" value="ECO:0007669"/>
    <property type="project" value="UniProtKB-SubCell"/>
</dbReference>
<keyword evidence="5 6" id="KW-0472">Membrane</keyword>
<feature type="transmembrane region" description="Helical" evidence="6">
    <location>
        <begin position="364"/>
        <end position="383"/>
    </location>
</feature>
<keyword evidence="2" id="KW-1003">Cell membrane</keyword>
<dbReference type="Gene3D" id="1.20.1740.10">
    <property type="entry name" value="Amino acid/polyamine transporter I"/>
    <property type="match status" value="1"/>
</dbReference>
<feature type="transmembrane region" description="Helical" evidence="6">
    <location>
        <begin position="84"/>
        <end position="102"/>
    </location>
</feature>
<dbReference type="PIRSF" id="PIRSF006060">
    <property type="entry name" value="AA_transporter"/>
    <property type="match status" value="1"/>
</dbReference>
<dbReference type="GO" id="GO:0022857">
    <property type="term" value="F:transmembrane transporter activity"/>
    <property type="evidence" value="ECO:0007669"/>
    <property type="project" value="InterPro"/>
</dbReference>
<evidence type="ECO:0000256" key="4">
    <source>
        <dbReference type="ARBA" id="ARBA00022989"/>
    </source>
</evidence>
<feature type="transmembrane region" description="Helical" evidence="6">
    <location>
        <begin position="264"/>
        <end position="291"/>
    </location>
</feature>
<dbReference type="AlphaFoldDB" id="A0AA96V0K7"/>
<dbReference type="InterPro" id="IPR050367">
    <property type="entry name" value="APC_superfamily"/>
</dbReference>
<keyword evidence="8" id="KW-1185">Reference proteome</keyword>
<evidence type="ECO:0000256" key="2">
    <source>
        <dbReference type="ARBA" id="ARBA00022475"/>
    </source>
</evidence>
<dbReference type="InterPro" id="IPR002293">
    <property type="entry name" value="AA/rel_permease1"/>
</dbReference>
<evidence type="ECO:0000256" key="3">
    <source>
        <dbReference type="ARBA" id="ARBA00022692"/>
    </source>
</evidence>
<feature type="transmembrane region" description="Helical" evidence="6">
    <location>
        <begin position="35"/>
        <end position="64"/>
    </location>
</feature>
<evidence type="ECO:0000313" key="8">
    <source>
        <dbReference type="Proteomes" id="UP001302978"/>
    </source>
</evidence>
<feature type="transmembrane region" description="Helical" evidence="6">
    <location>
        <begin position="222"/>
        <end position="244"/>
    </location>
</feature>
<dbReference type="Proteomes" id="UP001302978">
    <property type="component" value="Chromosome"/>
</dbReference>
<keyword evidence="3 6" id="KW-0812">Transmembrane</keyword>
<dbReference type="KEGG" id="mehf:MmiHf6_10240"/>
<dbReference type="Pfam" id="PF13520">
    <property type="entry name" value="AA_permease_2"/>
    <property type="match status" value="1"/>
</dbReference>
<feature type="transmembrane region" description="Helical" evidence="6">
    <location>
        <begin position="143"/>
        <end position="169"/>
    </location>
</feature>
<feature type="transmembrane region" description="Helical" evidence="6">
    <location>
        <begin position="114"/>
        <end position="131"/>
    </location>
</feature>
<evidence type="ECO:0008006" key="9">
    <source>
        <dbReference type="Google" id="ProtNLM"/>
    </source>
</evidence>
<reference evidence="7 8" key="1">
    <citation type="submission" date="2023-07" db="EMBL/GenBank/DDBJ databases">
        <title>Closed genoem sequence of Methanomicrococcus sp. Hf6.</title>
        <authorList>
            <person name="Poehlein A."/>
            <person name="Protasov E."/>
            <person name="Platt K."/>
            <person name="Reeh H."/>
            <person name="Daniel R."/>
            <person name="Brune A."/>
        </authorList>
    </citation>
    <scope>NUCLEOTIDE SEQUENCE [LARGE SCALE GENOMIC DNA]</scope>
    <source>
        <strain evidence="7 8">Hf6</strain>
    </source>
</reference>
<protein>
    <recommendedName>
        <fullName evidence="9">Amino acid permease</fullName>
    </recommendedName>
</protein>